<dbReference type="InterPro" id="IPR012337">
    <property type="entry name" value="RNaseH-like_sf"/>
</dbReference>
<dbReference type="AlphaFoldDB" id="A0A5D0WKT5"/>
<proteinExistence type="predicted"/>
<dbReference type="EMBL" id="VSLA01000024">
    <property type="protein sequence ID" value="TYC84789.1"/>
    <property type="molecule type" value="Genomic_DNA"/>
</dbReference>
<evidence type="ECO:0000313" key="2">
    <source>
        <dbReference type="EMBL" id="TYC84789.1"/>
    </source>
</evidence>
<dbReference type="RefSeq" id="WP_148637785.1">
    <property type="nucleotide sequence ID" value="NZ_VSLA01000024.1"/>
</dbReference>
<sequence>MINQNSPSEQTKIAFLKAFKALKLAGLLRDSGIRKAQGIKVAQVFELLLLLAFQGKNLYRYLDSKYQETAASKNTYYRFLNTSTYNWRRFLTSLSAKVIASFSRLTRPDRIKVFILDDSVISRNRSKHVELLANLYDHADHRFIKGFTMLALGWTDGYSFVPTDFAMMSSASKKNRIQEVSESIDKRTSGYKRRSEAVKKKTDVAVQMIRNALKQGIQADYVLMDTWFTHEPMIRSILDEGLDVIGMVKQLKQRYHYKEGFYTLPELRKLLPEYTPGNQFGSIIVKTKNGIPVKLVFVRNRNNKREWLTVLSTDLSLSDEEIIRIYGNRWAIEVFFKSTKSLMKLGTEFQGRSYDMMISHTTIVFTRYILLEWLRRNENDDKTLCELFFRLCDDIQDMALSTALQSLMSLFVEQLNSVGSRKSALLKNQLQQWINSQASFIKTLFGQLSWES</sequence>
<dbReference type="Pfam" id="PF13546">
    <property type="entry name" value="DDE_5"/>
    <property type="match status" value="1"/>
</dbReference>
<evidence type="ECO:0000259" key="1">
    <source>
        <dbReference type="Pfam" id="PF13546"/>
    </source>
</evidence>
<protein>
    <submittedName>
        <fullName evidence="2">Transposase</fullName>
    </submittedName>
</protein>
<name>A0A5D0WKT5_9FIRM</name>
<organism evidence="2 3">
    <name type="scientific">Acetobacterium wieringae</name>
    <dbReference type="NCBI Taxonomy" id="52694"/>
    <lineage>
        <taxon>Bacteria</taxon>
        <taxon>Bacillati</taxon>
        <taxon>Bacillota</taxon>
        <taxon>Clostridia</taxon>
        <taxon>Eubacteriales</taxon>
        <taxon>Eubacteriaceae</taxon>
        <taxon>Acetobacterium</taxon>
    </lineage>
</organism>
<feature type="domain" description="Transposase IS701-like DDE" evidence="1">
    <location>
        <begin position="49"/>
        <end position="250"/>
    </location>
</feature>
<reference evidence="2 3" key="1">
    <citation type="submission" date="2019-08" db="EMBL/GenBank/DDBJ databases">
        <title>Isolation and enrichment of carboxydotrophic bacteria from anaerobic sludge for the production of bio-based chemicals from syngas.</title>
        <authorList>
            <person name="Antares A.L."/>
            <person name="Moreira J."/>
            <person name="Diender M."/>
            <person name="Parshina S.N."/>
            <person name="Stams A.J.M."/>
            <person name="Alves M."/>
            <person name="Alves J.I."/>
            <person name="Sousa D.Z."/>
        </authorList>
    </citation>
    <scope>NUCLEOTIDE SEQUENCE [LARGE SCALE GENOMIC DNA]</scope>
    <source>
        <strain evidence="2 3">JM</strain>
    </source>
</reference>
<dbReference type="Gene3D" id="3.90.350.10">
    <property type="entry name" value="Transposase Inhibitor Protein From Tn5, Chain A, domain 1"/>
    <property type="match status" value="1"/>
</dbReference>
<evidence type="ECO:0000313" key="3">
    <source>
        <dbReference type="Proteomes" id="UP000322619"/>
    </source>
</evidence>
<accession>A0A5D0WKT5</accession>
<comment type="caution">
    <text evidence="2">The sequence shown here is derived from an EMBL/GenBank/DDBJ whole genome shotgun (WGS) entry which is preliminary data.</text>
</comment>
<dbReference type="InterPro" id="IPR038721">
    <property type="entry name" value="IS701-like_DDE_dom"/>
</dbReference>
<dbReference type="Proteomes" id="UP000322619">
    <property type="component" value="Unassembled WGS sequence"/>
</dbReference>
<gene>
    <name evidence="2" type="ORF">FXB42_10670</name>
</gene>
<dbReference type="SUPFAM" id="SSF53098">
    <property type="entry name" value="Ribonuclease H-like"/>
    <property type="match status" value="1"/>
</dbReference>